<evidence type="ECO:0000256" key="4">
    <source>
        <dbReference type="ARBA" id="ARBA00022840"/>
    </source>
</evidence>
<organism evidence="9 10">
    <name type="scientific">Bartonella pachyuromydis</name>
    <dbReference type="NCBI Taxonomy" id="931097"/>
    <lineage>
        <taxon>Bacteria</taxon>
        <taxon>Pseudomonadati</taxon>
        <taxon>Pseudomonadota</taxon>
        <taxon>Alphaproteobacteria</taxon>
        <taxon>Hyphomicrobiales</taxon>
        <taxon>Bartonellaceae</taxon>
        <taxon>Bartonella</taxon>
    </lineage>
</organism>
<dbReference type="InterPro" id="IPR003812">
    <property type="entry name" value="Fido"/>
</dbReference>
<keyword evidence="3" id="KW-0547">Nucleotide-binding</keyword>
<evidence type="ECO:0000256" key="6">
    <source>
        <dbReference type="ARBA" id="ARBA00047939"/>
    </source>
</evidence>
<dbReference type="PROSITE" id="PS51459">
    <property type="entry name" value="FIDO"/>
    <property type="match status" value="1"/>
</dbReference>
<comment type="caution">
    <text evidence="9">The sequence shown here is derived from an EMBL/GenBank/DDBJ whole genome shotgun (WGS) entry which is preliminary data.</text>
</comment>
<evidence type="ECO:0000259" key="8">
    <source>
        <dbReference type="PROSITE" id="PS51459"/>
    </source>
</evidence>
<dbReference type="NCBIfam" id="NF033856">
    <property type="entry name" value="T4SS_effec_BID"/>
    <property type="match status" value="1"/>
</dbReference>
<keyword evidence="1" id="KW-0808">Transferase</keyword>
<proteinExistence type="predicted"/>
<evidence type="ECO:0000256" key="7">
    <source>
        <dbReference type="ARBA" id="ARBA00048696"/>
    </source>
</evidence>
<dbReference type="RefSeq" id="WP_345119257.1">
    <property type="nucleotide sequence ID" value="NZ_BAABJA010000008.1"/>
</dbReference>
<dbReference type="Pfam" id="PF18543">
    <property type="entry name" value="ID"/>
    <property type="match status" value="1"/>
</dbReference>
<dbReference type="InterPro" id="IPR036597">
    <property type="entry name" value="Fido-like_dom_sf"/>
</dbReference>
<dbReference type="EC" id="2.7.7.108" evidence="5"/>
<dbReference type="Gene3D" id="2.40.50.140">
    <property type="entry name" value="Nucleic acid-binding proteins"/>
    <property type="match status" value="1"/>
</dbReference>
<protein>
    <recommendedName>
        <fullName evidence="5">protein adenylyltransferase</fullName>
        <ecNumber evidence="5">2.7.7.108</ecNumber>
    </recommendedName>
</protein>
<evidence type="ECO:0000256" key="1">
    <source>
        <dbReference type="ARBA" id="ARBA00022679"/>
    </source>
</evidence>
<dbReference type="PANTHER" id="PTHR39560:SF1">
    <property type="entry name" value="PROTEIN ADENYLYLTRANSFERASE FIC-RELATED"/>
    <property type="match status" value="1"/>
</dbReference>
<sequence length="545" mass="62650">MPKAKAKTKNISSPLPHHYLYSGTNILKNKYGETDLQLFREKSSYDIEQATKNLREEPLPEYFDLTYLCHIHHQLFKNTFEWAGKLRYAPFTFADESTAAMPEMKRGEGGRVFARDEEILESLQSFDQQLTEKNNLQGLTREDFIYEAMGLFSTLKQIHPFIDGNEHTALLFLEKLARAAGHQLDFSLTTRERIMFANISEAERGDLEPMQHLFEDISNPEKTLLLKEFMDNMKATGRNVNDHLVIVTKEGESYTGIYKGTGFNHFLLEAHGTYIIGNKDDLCPEQLKTLQLGDKFIFTAPNRKDFEHILIPKETLAPLTTHEQTERVRESARVHTARTQVQLLSQIVYRRSQALDKQMAEILQNPSLAQQLVDQIQQSPSSISPLAGFSICGLQNQTRVNARNHLAMLSDAVMNYAYAVEYTQYSINKDYQLEQKRCEKKVEKPSQNLQDLFCLSPQAQRDILFQNPMLCQELRDFVCQLESRLSAYEYRAIKHKDHETLAQSIGVSKQKAQEITETVQKAKEAHQQQIHTRKLNHSNALAMAS</sequence>
<evidence type="ECO:0000256" key="3">
    <source>
        <dbReference type="ARBA" id="ARBA00022741"/>
    </source>
</evidence>
<keyword evidence="2" id="KW-0548">Nucleotidyltransferase</keyword>
<name>A0ABP8VL58_9HYPH</name>
<comment type="catalytic activity">
    <reaction evidence="6">
        <text>L-threonyl-[protein] + ATP = 3-O-(5'-adenylyl)-L-threonyl-[protein] + diphosphate</text>
        <dbReference type="Rhea" id="RHEA:54292"/>
        <dbReference type="Rhea" id="RHEA-COMP:11060"/>
        <dbReference type="Rhea" id="RHEA-COMP:13847"/>
        <dbReference type="ChEBI" id="CHEBI:30013"/>
        <dbReference type="ChEBI" id="CHEBI:30616"/>
        <dbReference type="ChEBI" id="CHEBI:33019"/>
        <dbReference type="ChEBI" id="CHEBI:138113"/>
        <dbReference type="EC" id="2.7.7.108"/>
    </reaction>
</comment>
<dbReference type="InterPro" id="IPR040548">
    <property type="entry name" value="BepA_ID"/>
</dbReference>
<dbReference type="Pfam" id="PF02661">
    <property type="entry name" value="Fic"/>
    <property type="match status" value="1"/>
</dbReference>
<feature type="domain" description="Fido" evidence="8">
    <location>
        <begin position="63"/>
        <end position="216"/>
    </location>
</feature>
<keyword evidence="10" id="KW-1185">Reference proteome</keyword>
<dbReference type="Proteomes" id="UP001501699">
    <property type="component" value="Unassembled WGS sequence"/>
</dbReference>
<evidence type="ECO:0000256" key="5">
    <source>
        <dbReference type="ARBA" id="ARBA00034531"/>
    </source>
</evidence>
<keyword evidence="4" id="KW-0067">ATP-binding</keyword>
<accession>A0ABP8VL58</accession>
<evidence type="ECO:0000313" key="9">
    <source>
        <dbReference type="EMBL" id="GAA4665046.1"/>
    </source>
</evidence>
<dbReference type="InterPro" id="IPR012340">
    <property type="entry name" value="NA-bd_OB-fold"/>
</dbReference>
<dbReference type="Gene3D" id="1.10.3290.10">
    <property type="entry name" value="Fido-like domain"/>
    <property type="match status" value="1"/>
</dbReference>
<dbReference type="EMBL" id="BAABJA010000008">
    <property type="protein sequence ID" value="GAA4665046.1"/>
    <property type="molecule type" value="Genomic_DNA"/>
</dbReference>
<dbReference type="SUPFAM" id="SSF140931">
    <property type="entry name" value="Fic-like"/>
    <property type="match status" value="1"/>
</dbReference>
<evidence type="ECO:0000313" key="10">
    <source>
        <dbReference type="Proteomes" id="UP001501699"/>
    </source>
</evidence>
<reference evidence="10" key="1">
    <citation type="journal article" date="2019" name="Int. J. Syst. Evol. Microbiol.">
        <title>The Global Catalogue of Microorganisms (GCM) 10K type strain sequencing project: providing services to taxonomists for standard genome sequencing and annotation.</title>
        <authorList>
            <consortium name="The Broad Institute Genomics Platform"/>
            <consortium name="The Broad Institute Genome Sequencing Center for Infectious Disease"/>
            <person name="Wu L."/>
            <person name="Ma J."/>
        </authorList>
    </citation>
    <scope>NUCLEOTIDE SEQUENCE [LARGE SCALE GENOMIC DNA]</scope>
    <source>
        <strain evidence="10">JCM 17714</strain>
    </source>
</reference>
<dbReference type="PANTHER" id="PTHR39560">
    <property type="entry name" value="PROTEIN ADENYLYLTRANSFERASE FIC-RELATED"/>
    <property type="match status" value="1"/>
</dbReference>
<gene>
    <name evidence="9" type="ORF">GCM10023262_12370</name>
</gene>
<evidence type="ECO:0000256" key="2">
    <source>
        <dbReference type="ARBA" id="ARBA00022695"/>
    </source>
</evidence>
<comment type="catalytic activity">
    <reaction evidence="7">
        <text>L-tyrosyl-[protein] + ATP = O-(5'-adenylyl)-L-tyrosyl-[protein] + diphosphate</text>
        <dbReference type="Rhea" id="RHEA:54288"/>
        <dbReference type="Rhea" id="RHEA-COMP:10136"/>
        <dbReference type="Rhea" id="RHEA-COMP:13846"/>
        <dbReference type="ChEBI" id="CHEBI:30616"/>
        <dbReference type="ChEBI" id="CHEBI:33019"/>
        <dbReference type="ChEBI" id="CHEBI:46858"/>
        <dbReference type="ChEBI" id="CHEBI:83624"/>
        <dbReference type="EC" id="2.7.7.108"/>
    </reaction>
</comment>